<evidence type="ECO:0000256" key="3">
    <source>
        <dbReference type="ARBA" id="ARBA00023125"/>
    </source>
</evidence>
<dbReference type="InterPro" id="IPR036390">
    <property type="entry name" value="WH_DNA-bd_sf"/>
</dbReference>
<evidence type="ECO:0000256" key="4">
    <source>
        <dbReference type="ARBA" id="ARBA00023163"/>
    </source>
</evidence>
<keyword evidence="2" id="KW-0805">Transcription regulation</keyword>
<name>A0ABR7LST1_9ACTN</name>
<dbReference type="PANTHER" id="PTHR30346:SF30">
    <property type="entry name" value="SMALL NEUTRAL PROTEASE REGULATORY PROTEIN"/>
    <property type="match status" value="1"/>
</dbReference>
<dbReference type="SUPFAM" id="SSF46785">
    <property type="entry name" value="Winged helix' DNA-binding domain"/>
    <property type="match status" value="1"/>
</dbReference>
<dbReference type="InterPro" id="IPR000847">
    <property type="entry name" value="LysR_HTH_N"/>
</dbReference>
<keyword evidence="7" id="KW-1185">Reference proteome</keyword>
<dbReference type="EMBL" id="JABVEC010000014">
    <property type="protein sequence ID" value="MBC6467639.1"/>
    <property type="molecule type" value="Genomic_DNA"/>
</dbReference>
<sequence length="320" mass="34413">MQLEVRHLRALDTVARHASVTRAAAVLGVSQPALTMQLRRIERLLGGELFARGPQGVMPTAFGDFVLARARAALADVDDILAARPPAPGVSTVRVGGFESRLLIGLIGRLEAALPGAHVTVHAEYSTRLLLDLIAAHRLDLALVSDYPGHELRPPPPVRHDLVAVEPVFVALAAGHRLAARAQIDLADLAGEEWVLPPSDGTGWPEHFLEACAARRFTPDVRYRMVDAETKRELIATGRAVGPCQATFEPERGVVVRPLTGDPVWMRHLVTWDPAGPLTGPGEPLVRLAREAHAAVAGGCPAYLDWLTRRGRSVGASWAS</sequence>
<feature type="domain" description="HTH lysR-type" evidence="5">
    <location>
        <begin position="3"/>
        <end position="60"/>
    </location>
</feature>
<dbReference type="Pfam" id="PF00126">
    <property type="entry name" value="HTH_1"/>
    <property type="match status" value="1"/>
</dbReference>
<dbReference type="SUPFAM" id="SSF53850">
    <property type="entry name" value="Periplasmic binding protein-like II"/>
    <property type="match status" value="1"/>
</dbReference>
<dbReference type="Gene3D" id="1.10.10.10">
    <property type="entry name" value="Winged helix-like DNA-binding domain superfamily/Winged helix DNA-binding domain"/>
    <property type="match status" value="1"/>
</dbReference>
<dbReference type="CDD" id="cd08414">
    <property type="entry name" value="PBP2_LTTR_aromatics_like"/>
    <property type="match status" value="1"/>
</dbReference>
<dbReference type="PROSITE" id="PS50931">
    <property type="entry name" value="HTH_LYSR"/>
    <property type="match status" value="1"/>
</dbReference>
<keyword evidence="3" id="KW-0238">DNA-binding</keyword>
<dbReference type="PRINTS" id="PR00039">
    <property type="entry name" value="HTHLYSR"/>
</dbReference>
<comment type="caution">
    <text evidence="6">The sequence shown here is derived from an EMBL/GenBank/DDBJ whole genome shotgun (WGS) entry which is preliminary data.</text>
</comment>
<dbReference type="InterPro" id="IPR036388">
    <property type="entry name" value="WH-like_DNA-bd_sf"/>
</dbReference>
<reference evidence="6 7" key="1">
    <citation type="submission" date="2020-06" db="EMBL/GenBank/DDBJ databases">
        <title>Actinomadura xiongansis sp. nov., isolated from soil of Baiyangdian.</title>
        <authorList>
            <person name="Zhang X."/>
        </authorList>
    </citation>
    <scope>NUCLEOTIDE SEQUENCE [LARGE SCALE GENOMIC DNA]</scope>
    <source>
        <strain evidence="6 7">HBUM206468</strain>
    </source>
</reference>
<evidence type="ECO:0000313" key="7">
    <source>
        <dbReference type="Proteomes" id="UP000805614"/>
    </source>
</evidence>
<evidence type="ECO:0000256" key="2">
    <source>
        <dbReference type="ARBA" id="ARBA00023015"/>
    </source>
</evidence>
<comment type="similarity">
    <text evidence="1">Belongs to the LysR transcriptional regulatory family.</text>
</comment>
<evidence type="ECO:0000256" key="1">
    <source>
        <dbReference type="ARBA" id="ARBA00009437"/>
    </source>
</evidence>
<dbReference type="PANTHER" id="PTHR30346">
    <property type="entry name" value="TRANSCRIPTIONAL DUAL REGULATOR HCAR-RELATED"/>
    <property type="match status" value="1"/>
</dbReference>
<dbReference type="InterPro" id="IPR005119">
    <property type="entry name" value="LysR_subst-bd"/>
</dbReference>
<dbReference type="Gene3D" id="3.40.190.10">
    <property type="entry name" value="Periplasmic binding protein-like II"/>
    <property type="match status" value="2"/>
</dbReference>
<dbReference type="Pfam" id="PF03466">
    <property type="entry name" value="LysR_substrate"/>
    <property type="match status" value="1"/>
</dbReference>
<protein>
    <submittedName>
        <fullName evidence="6">LysR family transcriptional regulator</fullName>
    </submittedName>
</protein>
<proteinExistence type="inferred from homology"/>
<evidence type="ECO:0000313" key="6">
    <source>
        <dbReference type="EMBL" id="MBC6467639.1"/>
    </source>
</evidence>
<organism evidence="6 7">
    <name type="scientific">Actinomadura alba</name>
    <dbReference type="NCBI Taxonomy" id="406431"/>
    <lineage>
        <taxon>Bacteria</taxon>
        <taxon>Bacillati</taxon>
        <taxon>Actinomycetota</taxon>
        <taxon>Actinomycetes</taxon>
        <taxon>Streptosporangiales</taxon>
        <taxon>Thermomonosporaceae</taxon>
        <taxon>Actinomadura</taxon>
    </lineage>
</organism>
<evidence type="ECO:0000259" key="5">
    <source>
        <dbReference type="PROSITE" id="PS50931"/>
    </source>
</evidence>
<dbReference type="RefSeq" id="WP_187244656.1">
    <property type="nucleotide sequence ID" value="NZ_BAAAOK010000010.1"/>
</dbReference>
<gene>
    <name evidence="6" type="ORF">HKK74_19380</name>
</gene>
<keyword evidence="4" id="KW-0804">Transcription</keyword>
<accession>A0ABR7LST1</accession>
<dbReference type="Proteomes" id="UP000805614">
    <property type="component" value="Unassembled WGS sequence"/>
</dbReference>